<sequence length="27" mass="2991">MGEWLLELFGAILDLVGAIVSNDEEEK</sequence>
<organism evidence="1 2">
    <name type="scientific">Bacillus phage BM15</name>
    <dbReference type="NCBI Taxonomy" id="1755680"/>
    <lineage>
        <taxon>Viruses</taxon>
        <taxon>Duplodnaviria</taxon>
        <taxon>Heunggongvirae</taxon>
        <taxon>Uroviricota</taxon>
        <taxon>Caudoviricetes</taxon>
        <taxon>Herelleviridae</taxon>
        <taxon>Bastillevirinae</taxon>
        <taxon>Caeruleovirus</taxon>
        <taxon>Caeruleovirus BM15</taxon>
    </lineage>
</organism>
<reference evidence="2" key="1">
    <citation type="submission" date="2015-11" db="EMBL/GenBank/DDBJ databases">
        <authorList>
            <person name="Sharaf A."/>
            <person name="Marie M.E."/>
            <person name="Esson H."/>
            <person name="El-Afifi I.S."/>
            <person name="Hammad M.A."/>
        </authorList>
    </citation>
    <scope>NUCLEOTIDE SEQUENCE [LARGE SCALE GENOMIC DNA]</scope>
</reference>
<dbReference type="EMBL" id="KT995480">
    <property type="protein sequence ID" value="ALO79640.1"/>
    <property type="molecule type" value="Genomic_DNA"/>
</dbReference>
<evidence type="ECO:0000313" key="1">
    <source>
        <dbReference type="EMBL" id="ALO79640.1"/>
    </source>
</evidence>
<name>A0A0S2MUW7_9CAUD</name>
<proteinExistence type="predicted"/>
<dbReference type="Proteomes" id="UP000225963">
    <property type="component" value="Segment"/>
</dbReference>
<evidence type="ECO:0000313" key="2">
    <source>
        <dbReference type="Proteomes" id="UP000225963"/>
    </source>
</evidence>
<gene>
    <name evidence="1" type="ORF">BM10_236</name>
</gene>
<protein>
    <submittedName>
        <fullName evidence="1">Uncharacterized protein</fullName>
    </submittedName>
</protein>
<accession>A0A0S2MUW7</accession>
<keyword evidence="2" id="KW-1185">Reference proteome</keyword>